<evidence type="ECO:0000313" key="9">
    <source>
        <dbReference type="EMBL" id="KAK4785479.1"/>
    </source>
</evidence>
<dbReference type="EMBL" id="JAXQNO010000013">
    <property type="protein sequence ID" value="KAK4785479.1"/>
    <property type="molecule type" value="Genomic_DNA"/>
</dbReference>
<feature type="compositionally biased region" description="Gly residues" evidence="6">
    <location>
        <begin position="16"/>
        <end position="26"/>
    </location>
</feature>
<organism evidence="9 10">
    <name type="scientific">Trapa natans</name>
    <name type="common">Water chestnut</name>
    <dbReference type="NCBI Taxonomy" id="22666"/>
    <lineage>
        <taxon>Eukaryota</taxon>
        <taxon>Viridiplantae</taxon>
        <taxon>Streptophyta</taxon>
        <taxon>Embryophyta</taxon>
        <taxon>Tracheophyta</taxon>
        <taxon>Spermatophyta</taxon>
        <taxon>Magnoliopsida</taxon>
        <taxon>eudicotyledons</taxon>
        <taxon>Gunneridae</taxon>
        <taxon>Pentapetalae</taxon>
        <taxon>rosids</taxon>
        <taxon>malvids</taxon>
        <taxon>Myrtales</taxon>
        <taxon>Lythraceae</taxon>
        <taxon>Trapa</taxon>
    </lineage>
</organism>
<dbReference type="EC" id="2.3.2.8" evidence="2"/>
<evidence type="ECO:0000256" key="1">
    <source>
        <dbReference type="ARBA" id="ARBA00009991"/>
    </source>
</evidence>
<dbReference type="SUPFAM" id="SSF55729">
    <property type="entry name" value="Acyl-CoA N-acyltransferases (Nat)"/>
    <property type="match status" value="1"/>
</dbReference>
<feature type="region of interest" description="Disordered" evidence="6">
    <location>
        <begin position="127"/>
        <end position="157"/>
    </location>
</feature>
<keyword evidence="4" id="KW-0833">Ubl conjugation pathway</keyword>
<dbReference type="AlphaFoldDB" id="A0AAN7QZB1"/>
<dbReference type="InterPro" id="IPR016181">
    <property type="entry name" value="Acyl_CoA_acyltransferase"/>
</dbReference>
<feature type="compositionally biased region" description="Polar residues" evidence="6">
    <location>
        <begin position="138"/>
        <end position="154"/>
    </location>
</feature>
<feature type="domain" description="N-end aminoacyl transferase N-terminal" evidence="7">
    <location>
        <begin position="39"/>
        <end position="110"/>
    </location>
</feature>
<dbReference type="InterPro" id="IPR017137">
    <property type="entry name" value="Arg-tRNA-P_Trfase_1_euk"/>
</dbReference>
<accession>A0AAN7QZB1</accession>
<sequence>MAGGSHNEASSSRSGGRSGNVGGGRGQSVVLDCGPRRGPCGYCKSKGATSITHGLWADTLTVYDYQDLLDRGWRRSGCYLYKPEMKKTCCPSYTIRLKAADFVHSKEQSRVYRRLERYLNGSLEDKRQDKIPADPSISKVSQCSSGDRGSSLQRGNLLTGNNDGNNIKEFMCHLSHEIDKVVISCTESREFPSNLEYPKASVRKVSLAEKKKLAKGSEEDLLYTCNISFQIAAALNRMQLNKVYDREEIESSRCPHEDRGRPVKLLPNAVAEKLVGLLSHLQQNSGLSVRACNGHINYYSVKQQTSDYEVPKTTLCSEDSQSMSGKKRTAMKSPDSSSSKKRKLEIHLERSSFDPEEYELYRKYQIEVHNDPPEKVSESSYRRFLVDTPLVFVPSPGDSTVPTCGFGSFHQRYLIDGQLVAVGVIDILPKCLSSKYLFWDPDLAFLSLGKYSALQEINWVRINQIHCPALEYYYLGYYIHSCHKMRYKAAYHPSALLCPLRYKWIPFDVAKPLLDKWKYTVLSDYVGENGVPLLHSNSGNAKTFEPEESECNGSHDLMIEDGGMAGSDNDDSDDEMELETNEIEPAEIEDGDIGNIIIELTGVPTMKYKDLQSAIRLREPRHLESQLLRYMRVVGGQLSERMVYSLGEPGLDGHH</sequence>
<dbReference type="InterPro" id="IPR007472">
    <property type="entry name" value="N-end_Aminoacyl_Trfase_C"/>
</dbReference>
<comment type="caution">
    <text evidence="9">The sequence shown here is derived from an EMBL/GenBank/DDBJ whole genome shotgun (WGS) entry which is preliminary data.</text>
</comment>
<evidence type="ECO:0000259" key="7">
    <source>
        <dbReference type="Pfam" id="PF04376"/>
    </source>
</evidence>
<feature type="domain" description="N-end rule aminoacyl transferase C-terminal" evidence="8">
    <location>
        <begin position="356"/>
        <end position="498"/>
    </location>
</feature>
<keyword evidence="5" id="KW-0012">Acyltransferase</keyword>
<evidence type="ECO:0000313" key="10">
    <source>
        <dbReference type="Proteomes" id="UP001346149"/>
    </source>
</evidence>
<reference evidence="9 10" key="1">
    <citation type="journal article" date="2023" name="Hortic Res">
        <title>Pangenome of water caltrop reveals structural variations and asymmetric subgenome divergence after allopolyploidization.</title>
        <authorList>
            <person name="Zhang X."/>
            <person name="Chen Y."/>
            <person name="Wang L."/>
            <person name="Yuan Y."/>
            <person name="Fang M."/>
            <person name="Shi L."/>
            <person name="Lu R."/>
            <person name="Comes H.P."/>
            <person name="Ma Y."/>
            <person name="Chen Y."/>
            <person name="Huang G."/>
            <person name="Zhou Y."/>
            <person name="Zheng Z."/>
            <person name="Qiu Y."/>
        </authorList>
    </citation>
    <scope>NUCLEOTIDE SEQUENCE [LARGE SCALE GENOMIC DNA]</scope>
    <source>
        <strain evidence="9">F231</strain>
    </source>
</reference>
<evidence type="ECO:0000256" key="5">
    <source>
        <dbReference type="ARBA" id="ARBA00023315"/>
    </source>
</evidence>
<dbReference type="InterPro" id="IPR007471">
    <property type="entry name" value="N-end_Aminoacyl_Trfase_N"/>
</dbReference>
<keyword evidence="10" id="KW-1185">Reference proteome</keyword>
<keyword evidence="3" id="KW-0808">Transferase</keyword>
<dbReference type="PIRSF" id="PIRSF037207">
    <property type="entry name" value="ATE1_euk"/>
    <property type="match status" value="1"/>
</dbReference>
<dbReference type="PANTHER" id="PTHR21367:SF1">
    <property type="entry name" value="ARGINYL-TRNA--PROTEIN TRANSFERASE 1"/>
    <property type="match status" value="1"/>
</dbReference>
<dbReference type="GO" id="GO:0004057">
    <property type="term" value="F:arginyl-tRNA--protein transferase activity"/>
    <property type="evidence" value="ECO:0007669"/>
    <property type="project" value="UniProtKB-EC"/>
</dbReference>
<protein>
    <recommendedName>
        <fullName evidence="2">arginyltransferase</fullName>
        <ecNumber evidence="2">2.3.2.8</ecNumber>
    </recommendedName>
</protein>
<evidence type="ECO:0000256" key="3">
    <source>
        <dbReference type="ARBA" id="ARBA00022679"/>
    </source>
</evidence>
<dbReference type="Pfam" id="PF04377">
    <property type="entry name" value="ATE_C"/>
    <property type="match status" value="1"/>
</dbReference>
<evidence type="ECO:0000256" key="2">
    <source>
        <dbReference type="ARBA" id="ARBA00012025"/>
    </source>
</evidence>
<feature type="region of interest" description="Disordered" evidence="6">
    <location>
        <begin position="1"/>
        <end position="30"/>
    </location>
</feature>
<evidence type="ECO:0000256" key="6">
    <source>
        <dbReference type="SAM" id="MobiDB-lite"/>
    </source>
</evidence>
<evidence type="ECO:0000259" key="8">
    <source>
        <dbReference type="Pfam" id="PF04377"/>
    </source>
</evidence>
<evidence type="ECO:0000256" key="4">
    <source>
        <dbReference type="ARBA" id="ARBA00022786"/>
    </source>
</evidence>
<name>A0AAN7QZB1_TRANT</name>
<dbReference type="Pfam" id="PF04376">
    <property type="entry name" value="ATE_N"/>
    <property type="match status" value="1"/>
</dbReference>
<proteinExistence type="inferred from homology"/>
<dbReference type="Proteomes" id="UP001346149">
    <property type="component" value="Unassembled WGS sequence"/>
</dbReference>
<comment type="similarity">
    <text evidence="1">Belongs to the R-transferase family.</text>
</comment>
<dbReference type="GO" id="GO:0005737">
    <property type="term" value="C:cytoplasm"/>
    <property type="evidence" value="ECO:0007669"/>
    <property type="project" value="TreeGrafter"/>
</dbReference>
<feature type="region of interest" description="Disordered" evidence="6">
    <location>
        <begin position="314"/>
        <end position="344"/>
    </location>
</feature>
<dbReference type="InterPro" id="IPR030700">
    <property type="entry name" value="N-end_Aminoacyl_Trfase"/>
</dbReference>
<feature type="compositionally biased region" description="Polar residues" evidence="6">
    <location>
        <begin position="314"/>
        <end position="324"/>
    </location>
</feature>
<gene>
    <name evidence="9" type="ORF">SAY86_002168</name>
</gene>
<dbReference type="PANTHER" id="PTHR21367">
    <property type="entry name" value="ARGININE-TRNA-PROTEIN TRANSFERASE 1"/>
    <property type="match status" value="1"/>
</dbReference>